<evidence type="ECO:0000313" key="2">
    <source>
        <dbReference type="Proteomes" id="UP000054477"/>
    </source>
</evidence>
<reference evidence="1 2" key="1">
    <citation type="submission" date="2014-04" db="EMBL/GenBank/DDBJ databases">
        <authorList>
            <consortium name="DOE Joint Genome Institute"/>
            <person name="Kuo A."/>
            <person name="Kohler A."/>
            <person name="Nagy L.G."/>
            <person name="Floudas D."/>
            <person name="Copeland A."/>
            <person name="Barry K.W."/>
            <person name="Cichocki N."/>
            <person name="Veneault-Fourrey C."/>
            <person name="LaButti K."/>
            <person name="Lindquist E.A."/>
            <person name="Lipzen A."/>
            <person name="Lundell T."/>
            <person name="Morin E."/>
            <person name="Murat C."/>
            <person name="Sun H."/>
            <person name="Tunlid A."/>
            <person name="Henrissat B."/>
            <person name="Grigoriev I.V."/>
            <person name="Hibbett D.S."/>
            <person name="Martin F."/>
            <person name="Nordberg H.P."/>
            <person name="Cantor M.N."/>
            <person name="Hua S.X."/>
        </authorList>
    </citation>
    <scope>NUCLEOTIDE SEQUENCE [LARGE SCALE GENOMIC DNA]</scope>
    <source>
        <strain evidence="1 2">LaAM-08-1</strain>
    </source>
</reference>
<dbReference type="STRING" id="1095629.A0A0C9Y2I7"/>
<dbReference type="Proteomes" id="UP000054477">
    <property type="component" value="Unassembled WGS sequence"/>
</dbReference>
<dbReference type="OrthoDB" id="3213671at2759"/>
<gene>
    <name evidence="1" type="ORF">K443DRAFT_672922</name>
</gene>
<dbReference type="AlphaFoldDB" id="A0A0C9Y2I7"/>
<organism evidence="1 2">
    <name type="scientific">Laccaria amethystina LaAM-08-1</name>
    <dbReference type="NCBI Taxonomy" id="1095629"/>
    <lineage>
        <taxon>Eukaryota</taxon>
        <taxon>Fungi</taxon>
        <taxon>Dikarya</taxon>
        <taxon>Basidiomycota</taxon>
        <taxon>Agaricomycotina</taxon>
        <taxon>Agaricomycetes</taxon>
        <taxon>Agaricomycetidae</taxon>
        <taxon>Agaricales</taxon>
        <taxon>Agaricineae</taxon>
        <taxon>Hydnangiaceae</taxon>
        <taxon>Laccaria</taxon>
    </lineage>
</organism>
<reference evidence="2" key="2">
    <citation type="submission" date="2015-01" db="EMBL/GenBank/DDBJ databases">
        <title>Evolutionary Origins and Diversification of the Mycorrhizal Mutualists.</title>
        <authorList>
            <consortium name="DOE Joint Genome Institute"/>
            <consortium name="Mycorrhizal Genomics Consortium"/>
            <person name="Kohler A."/>
            <person name="Kuo A."/>
            <person name="Nagy L.G."/>
            <person name="Floudas D."/>
            <person name="Copeland A."/>
            <person name="Barry K.W."/>
            <person name="Cichocki N."/>
            <person name="Veneault-Fourrey C."/>
            <person name="LaButti K."/>
            <person name="Lindquist E.A."/>
            <person name="Lipzen A."/>
            <person name="Lundell T."/>
            <person name="Morin E."/>
            <person name="Murat C."/>
            <person name="Riley R."/>
            <person name="Ohm R."/>
            <person name="Sun H."/>
            <person name="Tunlid A."/>
            <person name="Henrissat B."/>
            <person name="Grigoriev I.V."/>
            <person name="Hibbett D.S."/>
            <person name="Martin F."/>
        </authorList>
    </citation>
    <scope>NUCLEOTIDE SEQUENCE [LARGE SCALE GENOMIC DNA]</scope>
    <source>
        <strain evidence="2">LaAM-08-1</strain>
    </source>
</reference>
<dbReference type="HOGENOM" id="CLU_078038_0_0_1"/>
<sequence length="244" mass="27805">MFLSSPPTASITILDNLDQPPGPLLYNDIQFFAYKRSAEHPEPRTHSCIDFTIFLLNLLGYEGGHRLLGLWAKEPFLMAGRRIIANIDLFLMKLDELRINEYILIVHEHKHSNQNPQATVIAKAIVALEHNNCKRVKAGLQRLPDKEIYAIVMKRTAPIFYRVHVTTALVDALATSAYPQEETLVLRFIPPVPNQQLYSAEGMHPLANRRSVSQCLEGSCTRYVNHNRRKGIFIGRLPVLFIVR</sequence>
<proteinExistence type="predicted"/>
<accession>A0A0C9Y2I7</accession>
<keyword evidence="2" id="KW-1185">Reference proteome</keyword>
<name>A0A0C9Y2I7_9AGAR</name>
<evidence type="ECO:0000313" key="1">
    <source>
        <dbReference type="EMBL" id="KIK08039.1"/>
    </source>
</evidence>
<protein>
    <submittedName>
        <fullName evidence="1">Uncharacterized protein</fullName>
    </submittedName>
</protein>
<dbReference type="EMBL" id="KN838544">
    <property type="protein sequence ID" value="KIK08039.1"/>
    <property type="molecule type" value="Genomic_DNA"/>
</dbReference>